<proteinExistence type="predicted"/>
<keyword evidence="4" id="KW-1185">Reference proteome</keyword>
<dbReference type="InterPro" id="IPR000801">
    <property type="entry name" value="Esterase-like"/>
</dbReference>
<dbReference type="GO" id="GO:0016747">
    <property type="term" value="F:acyltransferase activity, transferring groups other than amino-acyl groups"/>
    <property type="evidence" value="ECO:0007669"/>
    <property type="project" value="TreeGrafter"/>
</dbReference>
<dbReference type="PANTHER" id="PTHR48098:SF1">
    <property type="entry name" value="DIACYLGLYCEROL ACYLTRANSFERASE_MYCOLYLTRANSFERASE AG85A"/>
    <property type="match status" value="1"/>
</dbReference>
<evidence type="ECO:0000313" key="4">
    <source>
        <dbReference type="Proteomes" id="UP000235034"/>
    </source>
</evidence>
<keyword evidence="2" id="KW-1133">Transmembrane helix</keyword>
<name>A0A2N5J4X3_9BIFI</name>
<feature type="compositionally biased region" description="Low complexity" evidence="1">
    <location>
        <begin position="55"/>
        <end position="69"/>
    </location>
</feature>
<dbReference type="PANTHER" id="PTHR48098">
    <property type="entry name" value="ENTEROCHELIN ESTERASE-RELATED"/>
    <property type="match status" value="1"/>
</dbReference>
<evidence type="ECO:0000256" key="1">
    <source>
        <dbReference type="SAM" id="MobiDB-lite"/>
    </source>
</evidence>
<dbReference type="AlphaFoldDB" id="A0A2N5J4X3"/>
<dbReference type="InterPro" id="IPR050583">
    <property type="entry name" value="Mycobacterial_A85_antigen"/>
</dbReference>
<dbReference type="SUPFAM" id="SSF53474">
    <property type="entry name" value="alpha/beta-Hydrolases"/>
    <property type="match status" value="1"/>
</dbReference>
<feature type="transmembrane region" description="Helical" evidence="2">
    <location>
        <begin position="181"/>
        <end position="201"/>
    </location>
</feature>
<dbReference type="InterPro" id="IPR029058">
    <property type="entry name" value="AB_hydrolase_fold"/>
</dbReference>
<feature type="transmembrane region" description="Helical" evidence="2">
    <location>
        <begin position="143"/>
        <end position="169"/>
    </location>
</feature>
<sequence>MQVSLVRGVLPRTVFVVTACAAIALVISLAIALVRPTRDSSPTPVKPAGAAGNTDSSDSADSVNSADPADSADRPDFGNPADRPDSGNPAADSSGIIRRVTVPTATALIPALAIPVAALAAGLVGLLLAWFLSDGIMVFGVSLGWPVIIAAACGFAGLGAIAATIVVANRRRAPRAAARRITRAIAVILIPLTLVATGLRIDAIFGEYQTVGSLVGYTPYPSLDSVTVHRAAMTVAQWRAAAARHAAPDHPARGRILSVTIPNTESHFNARKAMVYLPPAALAKRPPRLPVMELLAGQPGSPGRLVAAAGLARMMNAYAAAHDGLAPVVVVPDQNGADTHNSLCADTSQGDAETYLTRDVVAWTKRTLPVATAPRMWAIGGFSQGGTCTTQIAPRHPELYGAMLPVDGELKPTSGSVADMTTNYFRGRRADYDAQVPVNALAALDPGEARGLALFAGAGERDTDSVRNMRTISAAARKAGVSDVTEIVVPGHGHDWHAVQAVWRPGVDWFGARTGLGTMTKNVKEYPQVEVQE</sequence>
<evidence type="ECO:0000313" key="3">
    <source>
        <dbReference type="EMBL" id="PLS29229.1"/>
    </source>
</evidence>
<evidence type="ECO:0000256" key="2">
    <source>
        <dbReference type="SAM" id="Phobius"/>
    </source>
</evidence>
<organism evidence="3 4">
    <name type="scientific">Bifidobacterium parmae</name>
    <dbReference type="NCBI Taxonomy" id="361854"/>
    <lineage>
        <taxon>Bacteria</taxon>
        <taxon>Bacillati</taxon>
        <taxon>Actinomycetota</taxon>
        <taxon>Actinomycetes</taxon>
        <taxon>Bifidobacteriales</taxon>
        <taxon>Bifidobacteriaceae</taxon>
        <taxon>Bifidobacterium</taxon>
    </lineage>
</organism>
<dbReference type="Proteomes" id="UP000235034">
    <property type="component" value="Unassembled WGS sequence"/>
</dbReference>
<dbReference type="EMBL" id="NMWT01000007">
    <property type="protein sequence ID" value="PLS29229.1"/>
    <property type="molecule type" value="Genomic_DNA"/>
</dbReference>
<keyword evidence="2" id="KW-0812">Transmembrane</keyword>
<feature type="region of interest" description="Disordered" evidence="1">
    <location>
        <begin position="37"/>
        <end position="93"/>
    </location>
</feature>
<protein>
    <submittedName>
        <fullName evidence="3">Esterase</fullName>
    </submittedName>
</protein>
<dbReference type="Gene3D" id="3.40.50.1820">
    <property type="entry name" value="alpha/beta hydrolase"/>
    <property type="match status" value="1"/>
</dbReference>
<accession>A0A2N5J4X3</accession>
<dbReference type="Pfam" id="PF00756">
    <property type="entry name" value="Esterase"/>
    <property type="match status" value="1"/>
</dbReference>
<gene>
    <name evidence="3" type="ORF">Uis4E_0649</name>
</gene>
<feature type="transmembrane region" description="Helical" evidence="2">
    <location>
        <begin position="107"/>
        <end position="131"/>
    </location>
</feature>
<comment type="caution">
    <text evidence="3">The sequence shown here is derived from an EMBL/GenBank/DDBJ whole genome shotgun (WGS) entry which is preliminary data.</text>
</comment>
<keyword evidence="2" id="KW-0472">Membrane</keyword>
<dbReference type="OrthoDB" id="3723842at2"/>
<reference evidence="3 4" key="1">
    <citation type="submission" date="2017-07" db="EMBL/GenBank/DDBJ databases">
        <title>Bifidobacterium novel species.</title>
        <authorList>
            <person name="Lugli G.A."/>
            <person name="Milani C."/>
            <person name="Duranti S."/>
            <person name="Mangifesta M."/>
        </authorList>
    </citation>
    <scope>NUCLEOTIDE SEQUENCE [LARGE SCALE GENOMIC DNA]</scope>
    <source>
        <strain evidence="3 4">77</strain>
    </source>
</reference>
<feature type="transmembrane region" description="Helical" evidence="2">
    <location>
        <begin position="14"/>
        <end position="34"/>
    </location>
</feature>